<dbReference type="InterPro" id="IPR011990">
    <property type="entry name" value="TPR-like_helical_dom_sf"/>
</dbReference>
<evidence type="ECO:0000259" key="7">
    <source>
        <dbReference type="Pfam" id="PF13877"/>
    </source>
</evidence>
<protein>
    <submittedName>
        <fullName evidence="8">Rna polymerase ii-associated protein 3</fullName>
    </submittedName>
</protein>
<feature type="region of interest" description="Disordered" evidence="6">
    <location>
        <begin position="667"/>
        <end position="699"/>
    </location>
</feature>
<dbReference type="AlphaFoldDB" id="W7T6F3"/>
<dbReference type="InterPro" id="IPR051982">
    <property type="entry name" value="CiliaryAsmbly_MitoImport"/>
</dbReference>
<keyword evidence="9" id="KW-1185">Reference proteome</keyword>
<dbReference type="Pfam" id="PF13877">
    <property type="entry name" value="RPAP3_C"/>
    <property type="match status" value="1"/>
</dbReference>
<feature type="region of interest" description="Disordered" evidence="6">
    <location>
        <begin position="773"/>
        <end position="796"/>
    </location>
</feature>
<dbReference type="InterPro" id="IPR019734">
    <property type="entry name" value="TPR_rpt"/>
</dbReference>
<dbReference type="GO" id="GO:0005829">
    <property type="term" value="C:cytosol"/>
    <property type="evidence" value="ECO:0007669"/>
    <property type="project" value="TreeGrafter"/>
</dbReference>
<feature type="domain" description="RNA-polymerase II-associated protein 3-like C-terminal" evidence="7">
    <location>
        <begin position="804"/>
        <end position="900"/>
    </location>
</feature>
<dbReference type="GO" id="GO:0005739">
    <property type="term" value="C:mitochondrion"/>
    <property type="evidence" value="ECO:0007669"/>
    <property type="project" value="TreeGrafter"/>
</dbReference>
<dbReference type="Proteomes" id="UP000019335">
    <property type="component" value="Unassembled WGS sequence"/>
</dbReference>
<dbReference type="PROSITE" id="PS50005">
    <property type="entry name" value="TPR"/>
    <property type="match status" value="1"/>
</dbReference>
<comment type="subcellular location">
    <subcellularLocation>
        <location evidence="1">Cytoplasm</location>
    </subcellularLocation>
</comment>
<feature type="compositionally biased region" description="Basic and acidic residues" evidence="6">
    <location>
        <begin position="368"/>
        <end position="382"/>
    </location>
</feature>
<evidence type="ECO:0000256" key="5">
    <source>
        <dbReference type="PROSITE-ProRule" id="PRU00339"/>
    </source>
</evidence>
<keyword evidence="4 5" id="KW-0802">TPR repeat</keyword>
<evidence type="ECO:0000256" key="4">
    <source>
        <dbReference type="ARBA" id="ARBA00022803"/>
    </source>
</evidence>
<dbReference type="SMART" id="SM00028">
    <property type="entry name" value="TPR"/>
    <property type="match status" value="5"/>
</dbReference>
<dbReference type="PANTHER" id="PTHR45984:SF1">
    <property type="entry name" value="SPAG1 AXONEMAL DYNEIN ASSEMBLY FACTOR"/>
    <property type="match status" value="1"/>
</dbReference>
<keyword evidence="2" id="KW-0963">Cytoplasm</keyword>
<feature type="region of interest" description="Disordered" evidence="6">
    <location>
        <begin position="427"/>
        <end position="448"/>
    </location>
</feature>
<dbReference type="GO" id="GO:0031072">
    <property type="term" value="F:heat shock protein binding"/>
    <property type="evidence" value="ECO:0007669"/>
    <property type="project" value="TreeGrafter"/>
</dbReference>
<name>W7T6F3_9STRA</name>
<feature type="repeat" description="TPR" evidence="5">
    <location>
        <begin position="214"/>
        <end position="247"/>
    </location>
</feature>
<evidence type="ECO:0000313" key="9">
    <source>
        <dbReference type="Proteomes" id="UP000019335"/>
    </source>
</evidence>
<accession>W7T6F3</accession>
<evidence type="ECO:0000256" key="6">
    <source>
        <dbReference type="SAM" id="MobiDB-lite"/>
    </source>
</evidence>
<gene>
    <name evidence="8" type="ORF">Naga_100039g27</name>
</gene>
<feature type="region of interest" description="Disordered" evidence="6">
    <location>
        <begin position="481"/>
        <end position="505"/>
    </location>
</feature>
<evidence type="ECO:0000256" key="3">
    <source>
        <dbReference type="ARBA" id="ARBA00022737"/>
    </source>
</evidence>
<comment type="caution">
    <text evidence="8">The sequence shown here is derived from an EMBL/GenBank/DDBJ whole genome shotgun (WGS) entry which is preliminary data.</text>
</comment>
<feature type="compositionally biased region" description="Basic and acidic residues" evidence="6">
    <location>
        <begin position="336"/>
        <end position="353"/>
    </location>
</feature>
<reference evidence="8 9" key="1">
    <citation type="journal article" date="2014" name="Mol. Plant">
        <title>Chromosome Scale Genome Assembly and Transcriptome Profiling of Nannochloropsis gaditana in Nitrogen Depletion.</title>
        <authorList>
            <person name="Corteggiani Carpinelli E."/>
            <person name="Telatin A."/>
            <person name="Vitulo N."/>
            <person name="Forcato C."/>
            <person name="D'Angelo M."/>
            <person name="Schiavon R."/>
            <person name="Vezzi A."/>
            <person name="Giacometti G.M."/>
            <person name="Morosinotto T."/>
            <person name="Valle G."/>
        </authorList>
    </citation>
    <scope>NUCLEOTIDE SEQUENCE [LARGE SCALE GENOMIC DNA]</scope>
    <source>
        <strain evidence="8 9">B-31</strain>
    </source>
</reference>
<proteinExistence type="predicted"/>
<feature type="compositionally biased region" description="Polar residues" evidence="6">
    <location>
        <begin position="355"/>
        <end position="364"/>
    </location>
</feature>
<evidence type="ECO:0000256" key="2">
    <source>
        <dbReference type="ARBA" id="ARBA00022490"/>
    </source>
</evidence>
<dbReference type="PANTHER" id="PTHR45984">
    <property type="entry name" value="RNA (RNA) POLYMERASE II ASSOCIATED PROTEIN HOMOLOG"/>
    <property type="match status" value="1"/>
</dbReference>
<dbReference type="Gene3D" id="1.25.40.10">
    <property type="entry name" value="Tetratricopeptide repeat domain"/>
    <property type="match status" value="2"/>
</dbReference>
<dbReference type="EMBL" id="AZIL01002280">
    <property type="protein sequence ID" value="EWM22097.1"/>
    <property type="molecule type" value="Genomic_DNA"/>
</dbReference>
<dbReference type="GO" id="GO:0006626">
    <property type="term" value="P:protein targeting to mitochondrion"/>
    <property type="evidence" value="ECO:0007669"/>
    <property type="project" value="TreeGrafter"/>
</dbReference>
<dbReference type="Pfam" id="PF13432">
    <property type="entry name" value="TPR_16"/>
    <property type="match status" value="1"/>
</dbReference>
<feature type="region of interest" description="Disordered" evidence="6">
    <location>
        <begin position="336"/>
        <end position="393"/>
    </location>
</feature>
<evidence type="ECO:0000256" key="1">
    <source>
        <dbReference type="ARBA" id="ARBA00004496"/>
    </source>
</evidence>
<organism evidence="8 9">
    <name type="scientific">Nannochloropsis gaditana</name>
    <dbReference type="NCBI Taxonomy" id="72520"/>
    <lineage>
        <taxon>Eukaryota</taxon>
        <taxon>Sar</taxon>
        <taxon>Stramenopiles</taxon>
        <taxon>Ochrophyta</taxon>
        <taxon>Eustigmatophyceae</taxon>
        <taxon>Eustigmatales</taxon>
        <taxon>Monodopsidaceae</taxon>
        <taxon>Nannochloropsis</taxon>
    </lineage>
</organism>
<sequence>MDLVSELFLAGHEDEKPPIRITPALLDANFIQSCDDPKVLRGILRRLKSGKDGLSADLEREVKDRLWLFSPAQVRGKVTTLRAQTPPEEIADEEARLEKWTAEICQRDKALLATAVESSIGGELVDLDRPNSDRLTPVRPMRTVTASRSRVVGAREGTDYRAPTIVSSKSMQEALAPKVEDGNEDEEEVRAAESLLAATRQTCDSLPAQRMVMAASLKEEGNAFFKRGEYAKALASYTKSLGFNALDPAVCGNRALVYMRLGEWVKAEVDCTLAIARDPSYAKAWLRRGTIRRQRGKRAEARKDLEEVLRWGAGSMDGKVAREALALLHQMDEEGRACSQDGKDAVQGLRDETSAPASTPSSCVPSGPRDREGSASKPEKGYPEATPRPVPLADISNETCSMEMPSLEADFPPPLAEGFRRVPVVEGEAGRPSSIRALSTASPQAPREVSLPLHTLHPRASFPQEASGERMRPSNDTLVQTNVSSEGASGGGSAPVKGKRSRNGGPLRETLALKEMGNKALARGDLARAIQYYSEGIERDAGHLPLYNNRCLAYLRQGLWEEARRDASRVLESEPENIKARYRRGKAACRAAESRVARVEEVLGSTAGAGESLKGDRDPTVPLEAAEKALTAALKDLDWILERDKKNTEAQKEQGVARLLLSKLQTMRQPSTLPAARKQSSKTNKSLNSPVPDVAPSDGTVGALIKENLAQEPEDVLLAQRTGLEASHGARTGGKKGGETKGGSWFVREVSTQPRQCPAEPVRRVRVVEESCGSRDPVPCSTGARQPKDRPFPPAVDVLKVPPPPKTVTMLETHWRTLKKRGDVGYLAAYLRGFNPKTFPRVFKRVTDQDVVNDVFSVTAQVFCQGKDKGDAKMVCKVLEGMACVESFEMMRLLMSDVDKENIKAAFRFLEERSSSLPNVQASGRDSRDMKDAKMVLEDLRRKYFP</sequence>
<evidence type="ECO:0000313" key="8">
    <source>
        <dbReference type="EMBL" id="EWM22097.1"/>
    </source>
</evidence>
<dbReference type="SUPFAM" id="SSF48452">
    <property type="entry name" value="TPR-like"/>
    <property type="match status" value="2"/>
</dbReference>
<dbReference type="OrthoDB" id="2423701at2759"/>
<keyword evidence="3" id="KW-0677">Repeat</keyword>
<dbReference type="InterPro" id="IPR025986">
    <property type="entry name" value="RPAP3-like_C"/>
</dbReference>